<sequence>MDYWTTGRVGTLQCKILDCLASDFKLCEHCDKVVHHQRECTVEVMLLRYLDLRFVPVQLTTCSVECQSAVLQHYRTLQVQTQADIDRDYEESVKQAQAEATGCSHGTDTRTPRVRHPRVDR</sequence>
<accession>A0AA35WFK1</accession>
<name>A0AA35WFK1_GEOBA</name>
<comment type="caution">
    <text evidence="2">The sequence shown here is derived from an EMBL/GenBank/DDBJ whole genome shotgun (WGS) entry which is preliminary data.</text>
</comment>
<reference evidence="2" key="1">
    <citation type="submission" date="2023-03" db="EMBL/GenBank/DDBJ databases">
        <authorList>
            <person name="Steffen K."/>
            <person name="Cardenas P."/>
        </authorList>
    </citation>
    <scope>NUCLEOTIDE SEQUENCE</scope>
</reference>
<protein>
    <submittedName>
        <fullName evidence="2">Uncharacterized protein</fullName>
    </submittedName>
</protein>
<proteinExistence type="predicted"/>
<feature type="non-terminal residue" evidence="2">
    <location>
        <position position="121"/>
    </location>
</feature>
<gene>
    <name evidence="2" type="ORF">GBAR_LOCUS11266</name>
</gene>
<feature type="compositionally biased region" description="Basic and acidic residues" evidence="1">
    <location>
        <begin position="107"/>
        <end position="121"/>
    </location>
</feature>
<evidence type="ECO:0000256" key="1">
    <source>
        <dbReference type="SAM" id="MobiDB-lite"/>
    </source>
</evidence>
<dbReference type="Proteomes" id="UP001174909">
    <property type="component" value="Unassembled WGS sequence"/>
</dbReference>
<evidence type="ECO:0000313" key="3">
    <source>
        <dbReference type="Proteomes" id="UP001174909"/>
    </source>
</evidence>
<feature type="region of interest" description="Disordered" evidence="1">
    <location>
        <begin position="90"/>
        <end position="121"/>
    </location>
</feature>
<dbReference type="EMBL" id="CASHTH010001698">
    <property type="protein sequence ID" value="CAI8018594.1"/>
    <property type="molecule type" value="Genomic_DNA"/>
</dbReference>
<organism evidence="2 3">
    <name type="scientific">Geodia barretti</name>
    <name type="common">Barrett's horny sponge</name>
    <dbReference type="NCBI Taxonomy" id="519541"/>
    <lineage>
        <taxon>Eukaryota</taxon>
        <taxon>Metazoa</taxon>
        <taxon>Porifera</taxon>
        <taxon>Demospongiae</taxon>
        <taxon>Heteroscleromorpha</taxon>
        <taxon>Tetractinellida</taxon>
        <taxon>Astrophorina</taxon>
        <taxon>Geodiidae</taxon>
        <taxon>Geodia</taxon>
    </lineage>
</organism>
<evidence type="ECO:0000313" key="2">
    <source>
        <dbReference type="EMBL" id="CAI8018594.1"/>
    </source>
</evidence>
<keyword evidence="3" id="KW-1185">Reference proteome</keyword>
<dbReference type="AlphaFoldDB" id="A0AA35WFK1"/>